<dbReference type="GO" id="GO:0016020">
    <property type="term" value="C:membrane"/>
    <property type="evidence" value="ECO:0007669"/>
    <property type="project" value="UniProtKB-SubCell"/>
</dbReference>
<dbReference type="CDD" id="cd03230">
    <property type="entry name" value="ABC_DR_subfamily_A"/>
    <property type="match status" value="1"/>
</dbReference>
<comment type="caution">
    <text evidence="11">The sequence shown here is derived from an EMBL/GenBank/DDBJ whole genome shotgun (WGS) entry which is preliminary data.</text>
</comment>
<dbReference type="PANTHER" id="PTHR43038">
    <property type="entry name" value="ATP-BINDING CASSETTE, SUB-FAMILY H, MEMBER 1"/>
    <property type="match status" value="1"/>
</dbReference>
<dbReference type="InterPro" id="IPR003439">
    <property type="entry name" value="ABC_transporter-like_ATP-bd"/>
</dbReference>
<evidence type="ECO:0000313" key="12">
    <source>
        <dbReference type="Proteomes" id="UP000261948"/>
    </source>
</evidence>
<feature type="domain" description="ABC transmembrane type-2" evidence="10">
    <location>
        <begin position="700"/>
        <end position="937"/>
    </location>
</feature>
<sequence>MVQAMQDVVTLRDVQLSYGKTRALRGLTLNFRAGLMLGLIGPDGVGKSSLLSLIAGARALQGGEVHVLGGDMRSKKHRDAVCPRIAYMPQGLGKNLYPTLSVEENLQFFARLFGHDAAERRLRIDDLTQSTGLQKFLSRPAGKLSGGMKQKLALCCALIHDPDLLILDEPTTGVDPLARAQFWDLINRIRSQRPHMSVLVATAYMDEAQRFDWLAAMDDGQVLATGTPAELLQRTGSPNLEAAFIALLPEDKKRGHAEVVIPPLATDDADIAIEAQDLTMRFGDFVAVDHVNFRIRRGEIFGFLGSNGCGKSTTMKMLTGLMPASEGRAWLFGKEIDPHDVDTRRRVGYMSQAFSLYGELTVVQNLVLHAELFHVPKAQIPKRVEEMLQRFGLTEARESLPASIPLGMRQRLSLAVAMVHQPELLILDEPTSGVDPVARDQFWRLLIELSRRDHVTIFISTHFMNEAERCDRMSMMHAGKVLDSDTPAALTVKRGASTLEEAFIGYLVEASGDAAPVLDNKTIAVSAGSDSTSIPEGNEVNQNHGLEAPVSVANTSTHAPVHIARGFSLQRLWSYLWREALELQRDPVRATLALVGSLVLMIVIGFGISMDVEDLRFAVLDRDQTTVSQNYVNNLAGSRYFIEQAPITDYADLDRRMRNGELSLAIEIPPNFGRDMLRGAPVAVGAWFDGAMPQRAETIRGYVQAMHQQWLGEQARQRLGVQSTSQLSVETRFRYNPDVKSLPAMVPAVVPLLLMMLPSMLTALAVVREKELGSIVNLYVTPVTRTEFLLGKQLPYVGLAMLNFFLMCAMAVFVFGVPMTGSFPLLIIAAFLFSIISTGMGLLASAVTRSQIAAMFFAMLGTLIPATQFSGLTDPVSSLEGVGRWVGEIYPATYMFSISRGVFNKALGMRDLASALVPMLLSIPVIMGIAIWALPKQEK</sequence>
<accession>A0A373FMI3</accession>
<organism evidence="11 12">
    <name type="scientific">Comamonas testosteroni</name>
    <name type="common">Pseudomonas testosteroni</name>
    <dbReference type="NCBI Taxonomy" id="285"/>
    <lineage>
        <taxon>Bacteria</taxon>
        <taxon>Pseudomonadati</taxon>
        <taxon>Pseudomonadota</taxon>
        <taxon>Betaproteobacteria</taxon>
        <taxon>Burkholderiales</taxon>
        <taxon>Comamonadaceae</taxon>
        <taxon>Comamonas</taxon>
    </lineage>
</organism>
<dbReference type="InterPro" id="IPR047651">
    <property type="entry name" value="ABC2_perm_RbbA"/>
</dbReference>
<dbReference type="InterPro" id="IPR013525">
    <property type="entry name" value="ABC2_TM"/>
</dbReference>
<keyword evidence="2" id="KW-1003">Cell membrane</keyword>
<evidence type="ECO:0000259" key="10">
    <source>
        <dbReference type="PROSITE" id="PS51012"/>
    </source>
</evidence>
<reference evidence="11 12" key="1">
    <citation type="submission" date="2018-08" db="EMBL/GenBank/DDBJ databases">
        <title>Comamonas testosteroni strain SWCO2.</title>
        <authorList>
            <person name="Jiang N."/>
            <person name="Zhang X.Z."/>
        </authorList>
    </citation>
    <scope>NUCLEOTIDE SEQUENCE [LARGE SCALE GENOMIC DNA]</scope>
    <source>
        <strain evidence="11 12">SWCO2</strain>
    </source>
</reference>
<feature type="transmembrane region" description="Helical" evidence="8">
    <location>
        <begin position="744"/>
        <end position="767"/>
    </location>
</feature>
<feature type="domain" description="ABC transporter" evidence="9">
    <location>
        <begin position="273"/>
        <end position="503"/>
    </location>
</feature>
<evidence type="ECO:0000256" key="2">
    <source>
        <dbReference type="ARBA" id="ARBA00022475"/>
    </source>
</evidence>
<dbReference type="Pfam" id="PF12698">
    <property type="entry name" value="ABC2_membrane_3"/>
    <property type="match status" value="1"/>
</dbReference>
<dbReference type="PROSITE" id="PS00211">
    <property type="entry name" value="ABC_TRANSPORTER_1"/>
    <property type="match status" value="1"/>
</dbReference>
<proteinExistence type="predicted"/>
<evidence type="ECO:0000256" key="5">
    <source>
        <dbReference type="ARBA" id="ARBA00022840"/>
    </source>
</evidence>
<comment type="subcellular location">
    <subcellularLocation>
        <location evidence="1">Membrane</location>
        <topology evidence="1">Multi-pass membrane protein</topology>
    </subcellularLocation>
</comment>
<feature type="transmembrane region" description="Helical" evidence="8">
    <location>
        <begin position="794"/>
        <end position="817"/>
    </location>
</feature>
<dbReference type="PANTHER" id="PTHR43038:SF4">
    <property type="entry name" value="RIBOSOME-ASSOCIATED ATPASE"/>
    <property type="match status" value="1"/>
</dbReference>
<dbReference type="GO" id="GO:0005524">
    <property type="term" value="F:ATP binding"/>
    <property type="evidence" value="ECO:0007669"/>
    <property type="project" value="UniProtKB-KW"/>
</dbReference>
<dbReference type="Gene3D" id="3.40.50.300">
    <property type="entry name" value="P-loop containing nucleotide triphosphate hydrolases"/>
    <property type="match status" value="2"/>
</dbReference>
<keyword evidence="4" id="KW-0547">Nucleotide-binding</keyword>
<gene>
    <name evidence="11" type="ORF">DZC30_12440</name>
</gene>
<protein>
    <submittedName>
        <fullName evidence="11">ABC transporter ATP-binding protein/permease</fullName>
    </submittedName>
</protein>
<evidence type="ECO:0000256" key="1">
    <source>
        <dbReference type="ARBA" id="ARBA00004141"/>
    </source>
</evidence>
<feature type="domain" description="ABC transporter" evidence="9">
    <location>
        <begin position="9"/>
        <end position="244"/>
    </location>
</feature>
<evidence type="ECO:0000256" key="6">
    <source>
        <dbReference type="ARBA" id="ARBA00022989"/>
    </source>
</evidence>
<dbReference type="SMART" id="SM00382">
    <property type="entry name" value="AAA"/>
    <property type="match status" value="2"/>
</dbReference>
<dbReference type="InterPro" id="IPR003593">
    <property type="entry name" value="AAA+_ATPase"/>
</dbReference>
<keyword evidence="12" id="KW-1185">Reference proteome</keyword>
<dbReference type="NCBIfam" id="NF033858">
    <property type="entry name" value="ABC2_perm_RbbA"/>
    <property type="match status" value="1"/>
</dbReference>
<dbReference type="OrthoDB" id="9776369at2"/>
<keyword evidence="3 8" id="KW-0812">Transmembrane</keyword>
<dbReference type="PROSITE" id="PS50893">
    <property type="entry name" value="ABC_TRANSPORTER_2"/>
    <property type="match status" value="2"/>
</dbReference>
<dbReference type="GO" id="GO:0016887">
    <property type="term" value="F:ATP hydrolysis activity"/>
    <property type="evidence" value="ECO:0007669"/>
    <property type="project" value="InterPro"/>
</dbReference>
<dbReference type="AlphaFoldDB" id="A0A373FMI3"/>
<name>A0A373FMI3_COMTE</name>
<dbReference type="SUPFAM" id="SSF52540">
    <property type="entry name" value="P-loop containing nucleoside triphosphate hydrolases"/>
    <property type="match status" value="2"/>
</dbReference>
<dbReference type="InterPro" id="IPR047817">
    <property type="entry name" value="ABC2_TM_bact-type"/>
</dbReference>
<keyword evidence="5 11" id="KW-0067">ATP-binding</keyword>
<dbReference type="PROSITE" id="PS51012">
    <property type="entry name" value="ABC_TM2"/>
    <property type="match status" value="1"/>
</dbReference>
<dbReference type="GO" id="GO:0140359">
    <property type="term" value="F:ABC-type transporter activity"/>
    <property type="evidence" value="ECO:0007669"/>
    <property type="project" value="InterPro"/>
</dbReference>
<dbReference type="InterPro" id="IPR017871">
    <property type="entry name" value="ABC_transporter-like_CS"/>
</dbReference>
<dbReference type="InterPro" id="IPR027417">
    <property type="entry name" value="P-loop_NTPase"/>
</dbReference>
<evidence type="ECO:0000256" key="4">
    <source>
        <dbReference type="ARBA" id="ARBA00022741"/>
    </source>
</evidence>
<feature type="transmembrane region" description="Helical" evidence="8">
    <location>
        <begin position="823"/>
        <end position="845"/>
    </location>
</feature>
<evidence type="ECO:0000256" key="7">
    <source>
        <dbReference type="ARBA" id="ARBA00023136"/>
    </source>
</evidence>
<dbReference type="Pfam" id="PF00005">
    <property type="entry name" value="ABC_tran"/>
    <property type="match status" value="2"/>
</dbReference>
<keyword evidence="6 8" id="KW-1133">Transmembrane helix</keyword>
<evidence type="ECO:0000256" key="3">
    <source>
        <dbReference type="ARBA" id="ARBA00022692"/>
    </source>
</evidence>
<dbReference type="Gene3D" id="3.40.1710.10">
    <property type="entry name" value="abc type-2 transporter like domain"/>
    <property type="match status" value="1"/>
</dbReference>
<keyword evidence="7 8" id="KW-0472">Membrane</keyword>
<evidence type="ECO:0000259" key="9">
    <source>
        <dbReference type="PROSITE" id="PS50893"/>
    </source>
</evidence>
<evidence type="ECO:0000313" key="11">
    <source>
        <dbReference type="EMBL" id="RGE44685.1"/>
    </source>
</evidence>
<dbReference type="Proteomes" id="UP000261948">
    <property type="component" value="Unassembled WGS sequence"/>
</dbReference>
<dbReference type="EMBL" id="QURR01000014">
    <property type="protein sequence ID" value="RGE44685.1"/>
    <property type="molecule type" value="Genomic_DNA"/>
</dbReference>
<evidence type="ECO:0000256" key="8">
    <source>
        <dbReference type="SAM" id="Phobius"/>
    </source>
</evidence>
<feature type="transmembrane region" description="Helical" evidence="8">
    <location>
        <begin position="912"/>
        <end position="934"/>
    </location>
</feature>